<evidence type="ECO:0000313" key="4">
    <source>
        <dbReference type="Proteomes" id="UP001524318"/>
    </source>
</evidence>
<evidence type="ECO:0000256" key="2">
    <source>
        <dbReference type="SAM" id="MobiDB-lite"/>
    </source>
</evidence>
<sequence>MDDKALAAIAFGLYALPFEEFVAARTAAAKAAAGSGKDLPAAVKALPKPSAAAWAVNMLAIHEPGVLAQLSELGQRMRSAQASLDAAALRELARERRTLLATAVETARAVAERQGRSISAPIAADVERTLQAMTADEGATAAVQSGLLVQALSADGVDTVDLDGAVAVPGAVPAPRATTQGRPKQPPATVPDEEEEERTTAEPGTRKPADQPRLKAVRETPRPASPSVLEKANAALGEAMAAQEEFARLAADRQSHLADTEAEVADLTRETRELRDRLKAAEEQLDSARKNLGTAAAEAKQAARAADKAQRSAMLAQERVLRLGNTRD</sequence>
<name>A0ABT1LT51_9MICC</name>
<proteinExistence type="predicted"/>
<reference evidence="3 4" key="1">
    <citation type="submission" date="2022-06" db="EMBL/GenBank/DDBJ databases">
        <title>Pseudarthrobacter sp. strain RMG13 Genome sequencing and assembly.</title>
        <authorList>
            <person name="Kim I."/>
        </authorList>
    </citation>
    <scope>NUCLEOTIDE SEQUENCE [LARGE SCALE GENOMIC DNA]</scope>
    <source>
        <strain evidence="3 4">RMG13</strain>
    </source>
</reference>
<dbReference type="RefSeq" id="WP_254752456.1">
    <property type="nucleotide sequence ID" value="NZ_JANCLV010000016.1"/>
</dbReference>
<feature type="coiled-coil region" evidence="1">
    <location>
        <begin position="257"/>
        <end position="319"/>
    </location>
</feature>
<dbReference type="Proteomes" id="UP001524318">
    <property type="component" value="Unassembled WGS sequence"/>
</dbReference>
<comment type="caution">
    <text evidence="3">The sequence shown here is derived from an EMBL/GenBank/DDBJ whole genome shotgun (WGS) entry which is preliminary data.</text>
</comment>
<evidence type="ECO:0008006" key="5">
    <source>
        <dbReference type="Google" id="ProtNLM"/>
    </source>
</evidence>
<organism evidence="3 4">
    <name type="scientific">Pseudarthrobacter humi</name>
    <dbReference type="NCBI Taxonomy" id="2952523"/>
    <lineage>
        <taxon>Bacteria</taxon>
        <taxon>Bacillati</taxon>
        <taxon>Actinomycetota</taxon>
        <taxon>Actinomycetes</taxon>
        <taxon>Micrococcales</taxon>
        <taxon>Micrococcaceae</taxon>
        <taxon>Pseudarthrobacter</taxon>
    </lineage>
</organism>
<evidence type="ECO:0000256" key="1">
    <source>
        <dbReference type="SAM" id="Coils"/>
    </source>
</evidence>
<feature type="region of interest" description="Disordered" evidence="2">
    <location>
        <begin position="171"/>
        <end position="227"/>
    </location>
</feature>
<feature type="compositionally biased region" description="Basic and acidic residues" evidence="2">
    <location>
        <begin position="198"/>
        <end position="221"/>
    </location>
</feature>
<protein>
    <recommendedName>
        <fullName evidence="5">Transposase</fullName>
    </recommendedName>
</protein>
<dbReference type="EMBL" id="JANCLV010000016">
    <property type="protein sequence ID" value="MCP9001617.1"/>
    <property type="molecule type" value="Genomic_DNA"/>
</dbReference>
<accession>A0ABT1LT51</accession>
<keyword evidence="4" id="KW-1185">Reference proteome</keyword>
<keyword evidence="1" id="KW-0175">Coiled coil</keyword>
<evidence type="ECO:0000313" key="3">
    <source>
        <dbReference type="EMBL" id="MCP9001617.1"/>
    </source>
</evidence>
<gene>
    <name evidence="3" type="ORF">NFC73_18065</name>
</gene>